<name>A0A9X4H3B4_9FIRM</name>
<sequence length="165" mass="18055">MARRGAKSKYTAEKIFTCIELANIIGIRAAGKLTNIPWTSIHTWKKLEKEGDLMNMVSEKCSGGTELQSYGDKKRQEFIAQAWDLVLTGVTKMAELIPESSDLRSVSTATGIIMDKLLLISGEATSRSEHLSSAPVSREALVEAAQAVQAQAGKVKRLPRQHEAK</sequence>
<organism evidence="1 2">
    <name type="scientific">Pelotomaculum isophthalicicum JI</name>
    <dbReference type="NCBI Taxonomy" id="947010"/>
    <lineage>
        <taxon>Bacteria</taxon>
        <taxon>Bacillati</taxon>
        <taxon>Bacillota</taxon>
        <taxon>Clostridia</taxon>
        <taxon>Eubacteriales</taxon>
        <taxon>Desulfotomaculaceae</taxon>
        <taxon>Pelotomaculum</taxon>
    </lineage>
</organism>
<dbReference type="RefSeq" id="WP_277445023.1">
    <property type="nucleotide sequence ID" value="NZ_JAKOAV010000034.1"/>
</dbReference>
<accession>A0A9X4H3B4</accession>
<reference evidence="1" key="1">
    <citation type="submission" date="2022-02" db="EMBL/GenBank/DDBJ databases">
        <authorList>
            <person name="Leng L."/>
        </authorList>
    </citation>
    <scope>NUCLEOTIDE SEQUENCE</scope>
    <source>
        <strain evidence="1">JI</strain>
    </source>
</reference>
<gene>
    <name evidence="1" type="ORF">L7E55_14465</name>
</gene>
<dbReference type="EMBL" id="JAKOAV010000034">
    <property type="protein sequence ID" value="MDF9409546.1"/>
    <property type="molecule type" value="Genomic_DNA"/>
</dbReference>
<protein>
    <submittedName>
        <fullName evidence="1">Uncharacterized protein</fullName>
    </submittedName>
</protein>
<proteinExistence type="predicted"/>
<evidence type="ECO:0000313" key="2">
    <source>
        <dbReference type="Proteomes" id="UP001154312"/>
    </source>
</evidence>
<keyword evidence="2" id="KW-1185">Reference proteome</keyword>
<dbReference type="AlphaFoldDB" id="A0A9X4H3B4"/>
<evidence type="ECO:0000313" key="1">
    <source>
        <dbReference type="EMBL" id="MDF9409546.1"/>
    </source>
</evidence>
<comment type="caution">
    <text evidence="1">The sequence shown here is derived from an EMBL/GenBank/DDBJ whole genome shotgun (WGS) entry which is preliminary data.</text>
</comment>
<dbReference type="Proteomes" id="UP001154312">
    <property type="component" value="Unassembled WGS sequence"/>
</dbReference>